<accession>A0A0F9JY57</accession>
<dbReference type="AlphaFoldDB" id="A0A0F9JY57"/>
<evidence type="ECO:0000313" key="1">
    <source>
        <dbReference type="EMBL" id="KKM74729.1"/>
    </source>
</evidence>
<name>A0A0F9JY57_9ZZZZ</name>
<reference evidence="1" key="1">
    <citation type="journal article" date="2015" name="Nature">
        <title>Complex archaea that bridge the gap between prokaryotes and eukaryotes.</title>
        <authorList>
            <person name="Spang A."/>
            <person name="Saw J.H."/>
            <person name="Jorgensen S.L."/>
            <person name="Zaremba-Niedzwiedzka K."/>
            <person name="Martijn J."/>
            <person name="Lind A.E."/>
            <person name="van Eijk R."/>
            <person name="Schleper C."/>
            <person name="Guy L."/>
            <person name="Ettema T.J."/>
        </authorList>
    </citation>
    <scope>NUCLEOTIDE SEQUENCE</scope>
</reference>
<protein>
    <submittedName>
        <fullName evidence="1">Uncharacterized protein</fullName>
    </submittedName>
</protein>
<sequence>MECNKDCGNFLDEEFYYDPENRRDRLEWRRCNFRGWCNKTYHPSRAVRKNDNCLLGM</sequence>
<dbReference type="EMBL" id="LAZR01009092">
    <property type="protein sequence ID" value="KKM74729.1"/>
    <property type="molecule type" value="Genomic_DNA"/>
</dbReference>
<organism evidence="1">
    <name type="scientific">marine sediment metagenome</name>
    <dbReference type="NCBI Taxonomy" id="412755"/>
    <lineage>
        <taxon>unclassified sequences</taxon>
        <taxon>metagenomes</taxon>
        <taxon>ecological metagenomes</taxon>
    </lineage>
</organism>
<comment type="caution">
    <text evidence="1">The sequence shown here is derived from an EMBL/GenBank/DDBJ whole genome shotgun (WGS) entry which is preliminary data.</text>
</comment>
<gene>
    <name evidence="1" type="ORF">LCGC14_1397330</name>
</gene>
<proteinExistence type="predicted"/>